<evidence type="ECO:0000313" key="1">
    <source>
        <dbReference type="EMBL" id="KAJ9104674.1"/>
    </source>
</evidence>
<reference evidence="1" key="1">
    <citation type="submission" date="2023-04" db="EMBL/GenBank/DDBJ databases">
        <title>Draft Genome sequencing of Naganishia species isolated from polar environments using Oxford Nanopore Technology.</title>
        <authorList>
            <person name="Leo P."/>
            <person name="Venkateswaran K."/>
        </authorList>
    </citation>
    <scope>NUCLEOTIDE SEQUENCE</scope>
    <source>
        <strain evidence="1">MNA-CCFEE 5423</strain>
    </source>
</reference>
<dbReference type="Proteomes" id="UP001227268">
    <property type="component" value="Unassembled WGS sequence"/>
</dbReference>
<gene>
    <name evidence="1" type="ORF">QFC21_002172</name>
</gene>
<dbReference type="EMBL" id="JASBWT010000005">
    <property type="protein sequence ID" value="KAJ9104674.1"/>
    <property type="molecule type" value="Genomic_DNA"/>
</dbReference>
<comment type="caution">
    <text evidence="1">The sequence shown here is derived from an EMBL/GenBank/DDBJ whole genome shotgun (WGS) entry which is preliminary data.</text>
</comment>
<organism evidence="1 2">
    <name type="scientific">Naganishia friedmannii</name>
    <dbReference type="NCBI Taxonomy" id="89922"/>
    <lineage>
        <taxon>Eukaryota</taxon>
        <taxon>Fungi</taxon>
        <taxon>Dikarya</taxon>
        <taxon>Basidiomycota</taxon>
        <taxon>Agaricomycotina</taxon>
        <taxon>Tremellomycetes</taxon>
        <taxon>Filobasidiales</taxon>
        <taxon>Filobasidiaceae</taxon>
        <taxon>Naganishia</taxon>
    </lineage>
</organism>
<accession>A0ACC2W037</accession>
<evidence type="ECO:0000313" key="2">
    <source>
        <dbReference type="Proteomes" id="UP001227268"/>
    </source>
</evidence>
<keyword evidence="2" id="KW-1185">Reference proteome</keyword>
<sequence length="67" mass="7075">MPLEVSQEPGEAGITLKTTASEGEKLPVNEAAKAESKKNLADVQSKIEIENQAPDLISDLNGGNKKV</sequence>
<proteinExistence type="predicted"/>
<protein>
    <submittedName>
        <fullName evidence="1">Uncharacterized protein</fullName>
    </submittedName>
</protein>
<name>A0ACC2W037_9TREE</name>